<gene>
    <name evidence="1" type="ORF">NCTC10571_02364</name>
</gene>
<dbReference type="Proteomes" id="UP000255234">
    <property type="component" value="Unassembled WGS sequence"/>
</dbReference>
<protein>
    <submittedName>
        <fullName evidence="1">Uncharacterized protein</fullName>
    </submittedName>
</protein>
<name>A0A378NUW3_9FIRM</name>
<dbReference type="RefSeq" id="WP_115152232.1">
    <property type="nucleotide sequence ID" value="NZ_UGPP01000001.1"/>
</dbReference>
<organism evidence="1 2">
    <name type="scientific">Megamonas hypermegale</name>
    <dbReference type="NCBI Taxonomy" id="158847"/>
    <lineage>
        <taxon>Bacteria</taxon>
        <taxon>Bacillati</taxon>
        <taxon>Bacillota</taxon>
        <taxon>Negativicutes</taxon>
        <taxon>Selenomonadales</taxon>
        <taxon>Selenomonadaceae</taxon>
        <taxon>Megamonas</taxon>
    </lineage>
</organism>
<accession>A0A378NUW3</accession>
<evidence type="ECO:0000313" key="2">
    <source>
        <dbReference type="Proteomes" id="UP000255234"/>
    </source>
</evidence>
<evidence type="ECO:0000313" key="1">
    <source>
        <dbReference type="EMBL" id="STY72173.1"/>
    </source>
</evidence>
<sequence>MCKLSFKNNIYFVAKRSEKNRNKLDYYLVIPGRGHEYAFTRDFKSGCYQAYKKPVLLNKVLHERKPNTALMNLKKYVNYIMPYLVEYLNLEKLVSNWKSKSRYAYVA</sequence>
<proteinExistence type="predicted"/>
<dbReference type="EMBL" id="UGPP01000001">
    <property type="protein sequence ID" value="STY72173.1"/>
    <property type="molecule type" value="Genomic_DNA"/>
</dbReference>
<dbReference type="AlphaFoldDB" id="A0A378NUW3"/>
<reference evidence="1 2" key="1">
    <citation type="submission" date="2018-06" db="EMBL/GenBank/DDBJ databases">
        <authorList>
            <consortium name="Pathogen Informatics"/>
            <person name="Doyle S."/>
        </authorList>
    </citation>
    <scope>NUCLEOTIDE SEQUENCE [LARGE SCALE GENOMIC DNA]</scope>
    <source>
        <strain evidence="1 2">NCTC10571</strain>
    </source>
</reference>